<evidence type="ECO:0000256" key="2">
    <source>
        <dbReference type="ARBA" id="ARBA00022605"/>
    </source>
</evidence>
<dbReference type="RefSeq" id="WP_050639934.1">
    <property type="nucleotide sequence ID" value="NZ_CABKUE010000007.1"/>
</dbReference>
<gene>
    <name evidence="5 6" type="primary">argD</name>
    <name evidence="6" type="ORF">ERS852491_04028</name>
</gene>
<dbReference type="STRING" id="39482.ERS852491_04028"/>
<feature type="binding site" evidence="5">
    <location>
        <position position="136"/>
    </location>
    <ligand>
        <name>pyridoxal 5'-phosphate</name>
        <dbReference type="ChEBI" id="CHEBI:597326"/>
    </ligand>
</feature>
<feature type="binding site" evidence="5">
    <location>
        <position position="139"/>
    </location>
    <ligand>
        <name>N(2)-acetyl-L-ornithine</name>
        <dbReference type="ChEBI" id="CHEBI:57805"/>
    </ligand>
</feature>
<dbReference type="InterPro" id="IPR004636">
    <property type="entry name" value="AcOrn/SuccOrn_fam"/>
</dbReference>
<accession>A0A174JU21</accession>
<dbReference type="InterPro" id="IPR049704">
    <property type="entry name" value="Aminotrans_3_PPA_site"/>
</dbReference>
<proteinExistence type="inferred from homology"/>
<evidence type="ECO:0000256" key="1">
    <source>
        <dbReference type="ARBA" id="ARBA00022576"/>
    </source>
</evidence>
<comment type="subcellular location">
    <subcellularLocation>
        <location evidence="5">Cytoplasm</location>
    </subcellularLocation>
</comment>
<comment type="miscellaneous">
    <text evidence="5">May also have succinyldiaminopimelate aminotransferase activity, thus carrying out the corresponding step in lysine biosynthesis.</text>
</comment>
<comment type="pathway">
    <text evidence="5">Amino-acid biosynthesis; L-arginine biosynthesis; N(2)-acetyl-L-ornithine from L-glutamate: step 4/4.</text>
</comment>
<dbReference type="PROSITE" id="PS00600">
    <property type="entry name" value="AA_TRANSFER_CLASS_3"/>
    <property type="match status" value="1"/>
</dbReference>
<comment type="catalytic activity">
    <reaction evidence="5">
        <text>N(2)-acetyl-L-ornithine + 2-oxoglutarate = N-acetyl-L-glutamate 5-semialdehyde + L-glutamate</text>
        <dbReference type="Rhea" id="RHEA:18049"/>
        <dbReference type="ChEBI" id="CHEBI:16810"/>
        <dbReference type="ChEBI" id="CHEBI:29123"/>
        <dbReference type="ChEBI" id="CHEBI:29985"/>
        <dbReference type="ChEBI" id="CHEBI:57805"/>
        <dbReference type="EC" id="2.6.1.11"/>
    </reaction>
</comment>
<keyword evidence="5" id="KW-0055">Arginine biosynthesis</keyword>
<dbReference type="CDD" id="cd00610">
    <property type="entry name" value="OAT_like"/>
    <property type="match status" value="1"/>
</dbReference>
<evidence type="ECO:0000313" key="7">
    <source>
        <dbReference type="Proteomes" id="UP000095544"/>
    </source>
</evidence>
<dbReference type="Proteomes" id="UP000095544">
    <property type="component" value="Unassembled WGS sequence"/>
</dbReference>
<dbReference type="EC" id="2.6.1.11" evidence="5"/>
<dbReference type="GO" id="GO:0005737">
    <property type="term" value="C:cytoplasm"/>
    <property type="evidence" value="ECO:0007669"/>
    <property type="project" value="UniProtKB-SubCell"/>
</dbReference>
<dbReference type="InterPro" id="IPR005814">
    <property type="entry name" value="Aminotrans_3"/>
</dbReference>
<dbReference type="GO" id="GO:0042802">
    <property type="term" value="F:identical protein binding"/>
    <property type="evidence" value="ECO:0007669"/>
    <property type="project" value="TreeGrafter"/>
</dbReference>
<comment type="subunit">
    <text evidence="5">Homodimer.</text>
</comment>
<dbReference type="AlphaFoldDB" id="A0A174JU21"/>
<dbReference type="GO" id="GO:0003992">
    <property type="term" value="F:N2-acetyl-L-ornithine:2-oxoglutarate 5-aminotransferase activity"/>
    <property type="evidence" value="ECO:0007669"/>
    <property type="project" value="UniProtKB-UniRule"/>
</dbReference>
<dbReference type="PANTHER" id="PTHR11986:SF79">
    <property type="entry name" value="ACETYLORNITHINE AMINOTRANSFERASE, MITOCHONDRIAL"/>
    <property type="match status" value="1"/>
</dbReference>
<keyword evidence="4 5" id="KW-0663">Pyridoxal phosphate</keyword>
<evidence type="ECO:0000313" key="6">
    <source>
        <dbReference type="EMBL" id="CUP02131.1"/>
    </source>
</evidence>
<dbReference type="InterPro" id="IPR015422">
    <property type="entry name" value="PyrdxlP-dep_Trfase_small"/>
</dbReference>
<keyword evidence="2 5" id="KW-0028">Amino-acid biosynthesis</keyword>
<dbReference type="SUPFAM" id="SSF53383">
    <property type="entry name" value="PLP-dependent transferases"/>
    <property type="match status" value="1"/>
</dbReference>
<sequence length="396" mass="43970">MVNSKIQAGEENLLHVYNRFPIALDHGEGMYVYDTEGRKFLDFAAGFAVTGLGYSHKKLNEALKAQIDKIYHISNLYYHENCGEAARELNRISGMDRVFFTNSGSEANEGALKAARRYAYTKKTGRYEFIAMENSFHGRSFGAVSVTGHDSYREPFEPVVPGVRFAKFNDLDSVEALVNEKTCAIILEPLQGEGGINLATQEFVEGIRRLCDENGILMIFDEVQCGMGRTGNMFTWQGFGVKPDILTMAKAIGNGIPVGAFAMTQEVADYSLKPGDHGATYGGNPLACTAVKTVIEIFEQEQILEHVNDISPYLIKRLDELTDKWDCILQRKGKGLMQGLAFDRPVAEVNQKAIEEGLLVIQAAGNVIRLLPPLIVEEKHIDEMVERFERVLAGLS</sequence>
<dbReference type="Gene3D" id="3.90.1150.10">
    <property type="entry name" value="Aspartate Aminotransferase, domain 1"/>
    <property type="match status" value="1"/>
</dbReference>
<evidence type="ECO:0000256" key="4">
    <source>
        <dbReference type="ARBA" id="ARBA00022898"/>
    </source>
</evidence>
<dbReference type="InterPro" id="IPR015421">
    <property type="entry name" value="PyrdxlP-dep_Trfase_major"/>
</dbReference>
<keyword evidence="1 5" id="KW-0032">Aminotransferase</keyword>
<dbReference type="PIRSF" id="PIRSF000521">
    <property type="entry name" value="Transaminase_4ab_Lys_Orn"/>
    <property type="match status" value="1"/>
</dbReference>
<comment type="caution">
    <text evidence="5">Lacks conserved residue(s) required for the propagation of feature annotation.</text>
</comment>
<dbReference type="InterPro" id="IPR015424">
    <property type="entry name" value="PyrdxlP-dep_Trfase"/>
</dbReference>
<dbReference type="UniPathway" id="UPA00068">
    <property type="reaction ID" value="UER00109"/>
</dbReference>
<feature type="binding site" evidence="5">
    <location>
        <begin position="221"/>
        <end position="224"/>
    </location>
    <ligand>
        <name>pyridoxal 5'-phosphate</name>
        <dbReference type="ChEBI" id="CHEBI:597326"/>
    </ligand>
</feature>
<comment type="similarity">
    <text evidence="5">Belongs to the class-III pyridoxal-phosphate-dependent aminotransferase family. ArgD subfamily.</text>
</comment>
<keyword evidence="3 5" id="KW-0808">Transferase</keyword>
<dbReference type="NCBIfam" id="NF002325">
    <property type="entry name" value="PRK01278.1"/>
    <property type="match status" value="1"/>
</dbReference>
<feature type="binding site" evidence="5">
    <location>
        <position position="280"/>
    </location>
    <ligand>
        <name>pyridoxal 5'-phosphate</name>
        <dbReference type="ChEBI" id="CHEBI:597326"/>
    </ligand>
</feature>
<feature type="modified residue" description="N6-(pyridoxal phosphate)lysine" evidence="5">
    <location>
        <position position="250"/>
    </location>
</feature>
<evidence type="ECO:0000256" key="3">
    <source>
        <dbReference type="ARBA" id="ARBA00022679"/>
    </source>
</evidence>
<dbReference type="NCBIfam" id="TIGR00707">
    <property type="entry name" value="argD"/>
    <property type="match status" value="1"/>
</dbReference>
<keyword evidence="5" id="KW-0963">Cytoplasm</keyword>
<evidence type="ECO:0000256" key="5">
    <source>
        <dbReference type="HAMAP-Rule" id="MF_01107"/>
    </source>
</evidence>
<protein>
    <recommendedName>
        <fullName evidence="5">Acetylornithine aminotransferase</fullName>
        <shortName evidence="5">ACOAT</shortName>
        <ecNumber evidence="5">2.6.1.11</ecNumber>
    </recommendedName>
</protein>
<dbReference type="HAMAP" id="MF_01107">
    <property type="entry name" value="ArgD_aminotrans_3"/>
    <property type="match status" value="1"/>
</dbReference>
<name>A0A174JU21_9FIRM</name>
<comment type="cofactor">
    <cofactor evidence="5">
        <name>pyridoxal 5'-phosphate</name>
        <dbReference type="ChEBI" id="CHEBI:597326"/>
    </cofactor>
    <text evidence="5">Binds 1 pyridoxal phosphate per subunit.</text>
</comment>
<organism evidence="6 7">
    <name type="scientific">Faecalicatena contorta</name>
    <dbReference type="NCBI Taxonomy" id="39482"/>
    <lineage>
        <taxon>Bacteria</taxon>
        <taxon>Bacillati</taxon>
        <taxon>Bacillota</taxon>
        <taxon>Clostridia</taxon>
        <taxon>Lachnospirales</taxon>
        <taxon>Lachnospiraceae</taxon>
        <taxon>Faecalicatena</taxon>
    </lineage>
</organism>
<dbReference type="PANTHER" id="PTHR11986">
    <property type="entry name" value="AMINOTRANSFERASE CLASS III"/>
    <property type="match status" value="1"/>
</dbReference>
<dbReference type="InterPro" id="IPR050103">
    <property type="entry name" value="Class-III_PLP-dep_AT"/>
</dbReference>
<reference evidence="6 7" key="1">
    <citation type="submission" date="2015-09" db="EMBL/GenBank/DDBJ databases">
        <authorList>
            <consortium name="Pathogen Informatics"/>
        </authorList>
    </citation>
    <scope>NUCLEOTIDE SEQUENCE [LARGE SCALE GENOMIC DNA]</scope>
    <source>
        <strain evidence="6 7">2789STDY5834876</strain>
    </source>
</reference>
<dbReference type="GO" id="GO:0006526">
    <property type="term" value="P:L-arginine biosynthetic process"/>
    <property type="evidence" value="ECO:0007669"/>
    <property type="project" value="UniProtKB-UniRule"/>
</dbReference>
<dbReference type="Pfam" id="PF00202">
    <property type="entry name" value="Aminotran_3"/>
    <property type="match status" value="1"/>
</dbReference>
<dbReference type="GO" id="GO:0030170">
    <property type="term" value="F:pyridoxal phosphate binding"/>
    <property type="evidence" value="ECO:0007669"/>
    <property type="project" value="InterPro"/>
</dbReference>
<dbReference type="Gene3D" id="3.40.640.10">
    <property type="entry name" value="Type I PLP-dependent aspartate aminotransferase-like (Major domain)"/>
    <property type="match status" value="1"/>
</dbReference>
<dbReference type="FunFam" id="3.40.640.10:FF:000004">
    <property type="entry name" value="Acetylornithine aminotransferase"/>
    <property type="match status" value="1"/>
</dbReference>
<dbReference type="EMBL" id="CYZU01000050">
    <property type="protein sequence ID" value="CUP02131.1"/>
    <property type="molecule type" value="Genomic_DNA"/>
</dbReference>